<comment type="caution">
    <text evidence="2">The sequence shown here is derived from an EMBL/GenBank/DDBJ whole genome shotgun (WGS) entry which is preliminary data.</text>
</comment>
<dbReference type="EMBL" id="LAZR01028847">
    <property type="protein sequence ID" value="KKL61354.1"/>
    <property type="molecule type" value="Genomic_DNA"/>
</dbReference>
<keyword evidence="1" id="KW-0175">Coiled coil</keyword>
<sequence>MKRYKEIRREYGNTLVLLRLEPGPEGEWVKYEDHVKEYNNIVLKKTDEIIEKQKIIDKMRKEILDKQNELRILLTKKMGK</sequence>
<dbReference type="AlphaFoldDB" id="A0A0F9DI93"/>
<reference evidence="2" key="1">
    <citation type="journal article" date="2015" name="Nature">
        <title>Complex archaea that bridge the gap between prokaryotes and eukaryotes.</title>
        <authorList>
            <person name="Spang A."/>
            <person name="Saw J.H."/>
            <person name="Jorgensen S.L."/>
            <person name="Zaremba-Niedzwiedzka K."/>
            <person name="Martijn J."/>
            <person name="Lind A.E."/>
            <person name="van Eijk R."/>
            <person name="Schleper C."/>
            <person name="Guy L."/>
            <person name="Ettema T.J."/>
        </authorList>
    </citation>
    <scope>NUCLEOTIDE SEQUENCE</scope>
</reference>
<evidence type="ECO:0000256" key="1">
    <source>
        <dbReference type="SAM" id="Coils"/>
    </source>
</evidence>
<proteinExistence type="predicted"/>
<feature type="coiled-coil region" evidence="1">
    <location>
        <begin position="49"/>
        <end position="76"/>
    </location>
</feature>
<name>A0A0F9DI93_9ZZZZ</name>
<accession>A0A0F9DI93</accession>
<gene>
    <name evidence="2" type="ORF">LCGC14_2196170</name>
</gene>
<protein>
    <submittedName>
        <fullName evidence="2">Uncharacterized protein</fullName>
    </submittedName>
</protein>
<organism evidence="2">
    <name type="scientific">marine sediment metagenome</name>
    <dbReference type="NCBI Taxonomy" id="412755"/>
    <lineage>
        <taxon>unclassified sequences</taxon>
        <taxon>metagenomes</taxon>
        <taxon>ecological metagenomes</taxon>
    </lineage>
</organism>
<evidence type="ECO:0000313" key="2">
    <source>
        <dbReference type="EMBL" id="KKL61354.1"/>
    </source>
</evidence>